<feature type="domain" description="Kinesin motor" evidence="9">
    <location>
        <begin position="12"/>
        <end position="399"/>
    </location>
</feature>
<feature type="region of interest" description="Disordered" evidence="8">
    <location>
        <begin position="435"/>
        <end position="489"/>
    </location>
</feature>
<dbReference type="Pfam" id="PF00225">
    <property type="entry name" value="Kinesin"/>
    <property type="match status" value="1"/>
</dbReference>
<evidence type="ECO:0000256" key="8">
    <source>
        <dbReference type="SAM" id="MobiDB-lite"/>
    </source>
</evidence>
<dbReference type="PANTHER" id="PTHR47969">
    <property type="entry name" value="CHROMOSOME-ASSOCIATED KINESIN KIF4A-RELATED"/>
    <property type="match status" value="1"/>
</dbReference>
<dbReference type="PANTHER" id="PTHR47969:SF15">
    <property type="entry name" value="CHROMOSOME-ASSOCIATED KINESIN KIF4A-RELATED"/>
    <property type="match status" value="1"/>
</dbReference>
<dbReference type="GO" id="GO:0005737">
    <property type="term" value="C:cytoplasm"/>
    <property type="evidence" value="ECO:0007669"/>
    <property type="project" value="UniProtKB-SubCell"/>
</dbReference>
<feature type="binding site" evidence="6">
    <location>
        <begin position="98"/>
        <end position="105"/>
    </location>
    <ligand>
        <name>ATP</name>
        <dbReference type="ChEBI" id="CHEBI:30616"/>
    </ligand>
</feature>
<evidence type="ECO:0000256" key="6">
    <source>
        <dbReference type="PROSITE-ProRule" id="PRU00283"/>
    </source>
</evidence>
<reference evidence="10 11" key="1">
    <citation type="journal article" date="2019" name="Environ. Microbiol.">
        <title>At the nexus of three kingdoms: the genome of the mycorrhizal fungus Gigaspora margarita provides insights into plant, endobacterial and fungal interactions.</title>
        <authorList>
            <person name="Venice F."/>
            <person name="Ghignone S."/>
            <person name="Salvioli di Fossalunga A."/>
            <person name="Amselem J."/>
            <person name="Novero M."/>
            <person name="Xianan X."/>
            <person name="Sedzielewska Toro K."/>
            <person name="Morin E."/>
            <person name="Lipzen A."/>
            <person name="Grigoriev I.V."/>
            <person name="Henrissat B."/>
            <person name="Martin F.M."/>
            <person name="Bonfante P."/>
        </authorList>
    </citation>
    <scope>NUCLEOTIDE SEQUENCE [LARGE SCALE GENOMIC DNA]</scope>
    <source>
        <strain evidence="10 11">BEG34</strain>
    </source>
</reference>
<feature type="coiled-coil region" evidence="7">
    <location>
        <begin position="1366"/>
        <end position="1423"/>
    </location>
</feature>
<dbReference type="SMART" id="SM00129">
    <property type="entry name" value="KISc"/>
    <property type="match status" value="1"/>
</dbReference>
<feature type="coiled-coil region" evidence="7">
    <location>
        <begin position="1894"/>
        <end position="1972"/>
    </location>
</feature>
<dbReference type="InterPro" id="IPR001752">
    <property type="entry name" value="Kinesin_motor_dom"/>
</dbReference>
<dbReference type="Gene3D" id="1.20.58.60">
    <property type="match status" value="1"/>
</dbReference>
<evidence type="ECO:0000259" key="9">
    <source>
        <dbReference type="PROSITE" id="PS50067"/>
    </source>
</evidence>
<sequence length="2633" mass="300239">MTNSGKGSERTSVQVALRIKPLTNDDVNCLSTRFQRQVITTNPSIPNSIIVQGEKKQLFSYDYVFGPESTQEEVYTNAIVRLVENFLEGYNVTILAYGQTSSGKTHTMGTADNSSISPETKGIIPRAMETLFASMNSLQCKNQKFSIKVSFIEIYNEDLIDLLGEGDMESRSQVTIREDSKGNILWNGLQEIKVNGVEDVMSHLARGSMNRQVGATEMNSKSSRSHAIFSVIMAQQKYVGSSPTPPTPPTSSTPPRPSTPSRLSDSSRIARSSSNLNLRMSRRFDEGDWVTVTSKFHFVDLAGSERLKRTSAVGERAKEGISINGGLLALGNVISALGDPNKAKHVTHVPYRDSKLTRLLQDSLGGNANTLMIACVSSSESNLNETINTLKYANRARNIKNSISINQEESGWNDLEHLQSLVLKLRSEIKSLKAANSANSTNGTNSGTNSGINSGRNSSSNSSGRNTPIPSNNTPETLSENQSIPVQSIPVQSMPVTIVTDVDGNKSNPELEMLEEQLIHLQRSYSELSQKYAKTSAELAMHQDNDEHFDNSLIEKEKKLIKRASDSFQEAVEPVIEEYEKLISSLESQLALTRAALNHTETMIRDQDTRLEHAEQINDQYKNLINDLRNNIAQLSERESSNENYIKDLESKLETHNEDHNNDQLIINELKSKISQLKSTSVNSEGYIKDLEARLEESERQLIEINQTVERLENKLKEKEDAYTELKDRFDQAESDQDKTLLLNELNDRDRRIALLEQKTDELSSELSKLKNIKLQEVELDNHQEIIAGFSSASDEEKLLFSSIAPGTLSLKDEQDRLIVASLEIKLSELQQTHEKTVIEFTQIKAKYQACLDEIHELQTQLTEARLIDAEMMDDFKSISSTPLTPMSPASVMGPMGSPVTARQSLPPSMRFDELEKEYFNSEKDTPRTKTRSYSMGGGEKSDLIHIATVQRLQMELRQLESLHDDKKTGLDSVRQEFARLEMSHRANLEIVEELRNEIKRRDALAQIEVMSMVKSDRPHSCSELDELEVVHRLREEVKNLRKEQRKTLDLVAEREKDYHINDYEIIKIELNIQELRDSLQDSLEKKNDINDIEFDKTIETLKNSIKNLEDQLFKAKELRLQSENENSQLGENVRPLQISKEVAAEMISLRKQVDKLQIEIEAKNHAIAALLLPNNENQIKIKELEEQLNEARQAHRHALEKNNQLVKISESVVDRKNHNLTVSIKSCDEMSSDKLEQNVDENIELLEEKVRDLEEQLIKAKEAKHVPIFDALNIVDPTQKSIEVLEEKLVALQEELSSKSDTIQNLQNEKSLVVALRAQLETLKLDIKRKYELIEILKRDSVDKGILQQKLRDKESEAVILNLQLSEVKSRQEETQNQMKDLQLQLKKVENIGADQLLHLEIENVRKELQIVKDNEASALEKIRILDAKETKLNEELHRSRNIEIAQRERIILLESQLSSQNSSIDDDIIRLRNELFVAKESEASYKRTILDLESKLEKSELEFSTLRAKIDTIKSRTIAQKDQIQSHESQLSKMLSSLDSNVDSQQIKVLNKEIENLRSQDLIQRKKIDTLESRLKLIKQDSKTDDIKREIFELKEVESNLKNTIEDLENKLEISQKECEDLRTLRSEIKFLKEFESEQKSTIEQLQSQLNDTTKSKDVLILELESLKKEHDTKNERIIFLEEELKTVKEELLQANDKNLACSKEIIELKNLLNDASQKRDKEQRKIKELEVELQEIKNVDITGNNNIKFLKEELASAKIEMDVQNDLIADLKTKLLEVEKERDKHVEYAKEQTKVFESKEIEHKNEISELQCSITNLQTELVKVKSSSQNDQTTIANLGNELATVGSLLSEAKAAEEERAKFAVQLEVKLKQADCDLKVKDQMLSIKDEHIIQLESQIQENKVNLETAKLQVTTESENVKKLQSTLSELEAKLQSVPSSEEMAATKAFAEKQSQLVKELESKLANIKSQSSINTATSIGSIAMMTAELEEKRQVENTQTVLIQELEVTLKGKQDALDKLQETMQEINYELEQVKGSDVQKQEFIKVLESKLQMAESNHSSEISRLQEANVEIEILKEQCKRLQNAFDDAKMEVMCNFNNGVNNLTIENLTNQLKQAHIELESHRNRVQELEMTIQKLESDKKSQHTDNKNITQQIGNIQKEFDNLSVEYDKTVRELEKADSSNLTIEKMLIENENLRLTNDRLNAKVSANEEEVNSLKENLKTLRNELEHLHSISDQISMESLQEKISELEAEKEGLEQANKAFFEERKKLDQRIDSLLNQLKERGGNKEVAQLVELNTKLISLEKEHADLKQKAFSEALEMENEIKKLIEINEQLEKEIAQISSKNNKISEISFELSESILPQSHLSADSSINDKLKDQESTISQQNNLIKVFQEKITELERRLQDETLCRRPSICVSEYDKYDSVDRLRYSASSTSSDMVKKIRPNLMVASNLRSPPPTPPPNSPLPPPPVSPQTPSPTTPPLGSTSRLRTSISEGIPSTDLGVEVQKLHKKIAKFEGENVRNRQQIESLENAVSEKDINLRVAKQQLHILQKEKSDLMNQIKELHSQLDETTVQFENTRTSVYQEKKVIEAVLEEERKAKENAEKARQLLESRMEELMARKSKFMCF</sequence>
<keyword evidence="3 6" id="KW-0547">Nucleotide-binding</keyword>
<keyword evidence="5 7" id="KW-0175">Coiled coil</keyword>
<evidence type="ECO:0000256" key="4">
    <source>
        <dbReference type="ARBA" id="ARBA00022840"/>
    </source>
</evidence>
<dbReference type="GO" id="GO:0007052">
    <property type="term" value="P:mitotic spindle organization"/>
    <property type="evidence" value="ECO:0007669"/>
    <property type="project" value="TreeGrafter"/>
</dbReference>
<feature type="coiled-coil region" evidence="7">
    <location>
        <begin position="1237"/>
        <end position="1341"/>
    </location>
</feature>
<evidence type="ECO:0000313" key="11">
    <source>
        <dbReference type="Proteomes" id="UP000439903"/>
    </source>
</evidence>
<feature type="coiled-coil region" evidence="7">
    <location>
        <begin position="681"/>
        <end position="776"/>
    </location>
</feature>
<feature type="compositionally biased region" description="Low complexity" evidence="8">
    <location>
        <begin position="435"/>
        <end position="467"/>
    </location>
</feature>
<feature type="coiled-coil region" evidence="7">
    <location>
        <begin position="2518"/>
        <end position="2626"/>
    </location>
</feature>
<keyword evidence="11" id="KW-1185">Reference proteome</keyword>
<dbReference type="OrthoDB" id="3176171at2759"/>
<dbReference type="PROSITE" id="PS00411">
    <property type="entry name" value="KINESIN_MOTOR_1"/>
    <property type="match status" value="1"/>
</dbReference>
<evidence type="ECO:0000256" key="3">
    <source>
        <dbReference type="ARBA" id="ARBA00022741"/>
    </source>
</evidence>
<feature type="region of interest" description="Disordered" evidence="8">
    <location>
        <begin position="2455"/>
        <end position="2495"/>
    </location>
</feature>
<feature type="coiled-coil region" evidence="7">
    <location>
        <begin position="2005"/>
        <end position="2356"/>
    </location>
</feature>
<keyword evidence="6" id="KW-0505">Motor protein</keyword>
<dbReference type="SUPFAM" id="SSF46966">
    <property type="entry name" value="Spectrin repeat"/>
    <property type="match status" value="1"/>
</dbReference>
<feature type="region of interest" description="Disordered" evidence="8">
    <location>
        <begin position="238"/>
        <end position="274"/>
    </location>
</feature>
<evidence type="ECO:0000256" key="5">
    <source>
        <dbReference type="ARBA" id="ARBA00023054"/>
    </source>
</evidence>
<dbReference type="GO" id="GO:0008017">
    <property type="term" value="F:microtubule binding"/>
    <property type="evidence" value="ECO:0007669"/>
    <property type="project" value="InterPro"/>
</dbReference>
<feature type="compositionally biased region" description="Pro residues" evidence="8">
    <location>
        <begin position="2460"/>
        <end position="2486"/>
    </location>
</feature>
<accession>A0A8H3XLF1</accession>
<feature type="compositionally biased region" description="Polar residues" evidence="8">
    <location>
        <begin position="468"/>
        <end position="489"/>
    </location>
</feature>
<dbReference type="PRINTS" id="PR00380">
    <property type="entry name" value="KINESINHEAVY"/>
</dbReference>
<dbReference type="InterPro" id="IPR019821">
    <property type="entry name" value="Kinesin_motor_CS"/>
</dbReference>
<name>A0A8H3XLF1_GIGMA</name>
<evidence type="ECO:0000256" key="7">
    <source>
        <dbReference type="SAM" id="Coils"/>
    </source>
</evidence>
<proteinExistence type="inferred from homology"/>
<comment type="similarity">
    <text evidence="6">Belongs to the TRAFAC class myosin-kinesin ATPase superfamily. Kinesin family.</text>
</comment>
<feature type="coiled-coil region" evidence="7">
    <location>
        <begin position="511"/>
        <end position="545"/>
    </location>
</feature>
<feature type="coiled-coil region" evidence="7">
    <location>
        <begin position="2380"/>
        <end position="2407"/>
    </location>
</feature>
<feature type="compositionally biased region" description="Low complexity" evidence="8">
    <location>
        <begin position="259"/>
        <end position="274"/>
    </location>
</feature>
<feature type="region of interest" description="Disordered" evidence="8">
    <location>
        <begin position="882"/>
        <end position="901"/>
    </location>
</feature>
<dbReference type="Proteomes" id="UP000439903">
    <property type="component" value="Unassembled WGS sequence"/>
</dbReference>
<dbReference type="GO" id="GO:0007018">
    <property type="term" value="P:microtubule-based movement"/>
    <property type="evidence" value="ECO:0007669"/>
    <property type="project" value="InterPro"/>
</dbReference>
<dbReference type="GO" id="GO:0005524">
    <property type="term" value="F:ATP binding"/>
    <property type="evidence" value="ECO:0007669"/>
    <property type="project" value="UniProtKB-UniRule"/>
</dbReference>
<dbReference type="CDD" id="cd01372">
    <property type="entry name" value="KISc_KIF4"/>
    <property type="match status" value="1"/>
</dbReference>
<dbReference type="EMBL" id="WTPW01000862">
    <property type="protein sequence ID" value="KAF0473766.1"/>
    <property type="molecule type" value="Genomic_DNA"/>
</dbReference>
<feature type="coiled-coil region" evidence="7">
    <location>
        <begin position="1593"/>
        <end position="1823"/>
    </location>
</feature>
<dbReference type="InterPro" id="IPR027640">
    <property type="entry name" value="Kinesin-like_fam"/>
</dbReference>
<feature type="coiled-coil region" evidence="7">
    <location>
        <begin position="1484"/>
        <end position="1511"/>
    </location>
</feature>
<dbReference type="InterPro" id="IPR036961">
    <property type="entry name" value="Kinesin_motor_dom_sf"/>
</dbReference>
<dbReference type="GO" id="GO:0051231">
    <property type="term" value="P:spindle elongation"/>
    <property type="evidence" value="ECO:0007669"/>
    <property type="project" value="TreeGrafter"/>
</dbReference>
<gene>
    <name evidence="10" type="ORF">F8M41_024839</name>
</gene>
<feature type="coiled-coil region" evidence="7">
    <location>
        <begin position="1031"/>
        <end position="1202"/>
    </location>
</feature>
<comment type="subcellular location">
    <subcellularLocation>
        <location evidence="1">Cytoplasm</location>
    </subcellularLocation>
</comment>
<feature type="coiled-coil region" evidence="7">
    <location>
        <begin position="576"/>
        <end position="638"/>
    </location>
</feature>
<keyword evidence="4 6" id="KW-0067">ATP-binding</keyword>
<keyword evidence="2" id="KW-0963">Cytoplasm</keyword>
<dbReference type="GO" id="GO:0005875">
    <property type="term" value="C:microtubule associated complex"/>
    <property type="evidence" value="ECO:0007669"/>
    <property type="project" value="TreeGrafter"/>
</dbReference>
<evidence type="ECO:0000313" key="10">
    <source>
        <dbReference type="EMBL" id="KAF0473766.1"/>
    </source>
</evidence>
<protein>
    <submittedName>
        <fullName evidence="10">Kinesin-domain-containing protein</fullName>
    </submittedName>
</protein>
<dbReference type="PROSITE" id="PS50067">
    <property type="entry name" value="KINESIN_MOTOR_2"/>
    <property type="match status" value="1"/>
</dbReference>
<feature type="compositionally biased region" description="Pro residues" evidence="8">
    <location>
        <begin position="243"/>
        <end position="258"/>
    </location>
</feature>
<evidence type="ECO:0000256" key="1">
    <source>
        <dbReference type="ARBA" id="ARBA00004496"/>
    </source>
</evidence>
<comment type="caution">
    <text evidence="10">The sequence shown here is derived from an EMBL/GenBank/DDBJ whole genome shotgun (WGS) entry which is preliminary data.</text>
</comment>
<dbReference type="InterPro" id="IPR027417">
    <property type="entry name" value="P-loop_NTPase"/>
</dbReference>
<dbReference type="SUPFAM" id="SSF52540">
    <property type="entry name" value="P-loop containing nucleoside triphosphate hydrolases"/>
    <property type="match status" value="1"/>
</dbReference>
<evidence type="ECO:0000256" key="2">
    <source>
        <dbReference type="ARBA" id="ARBA00022490"/>
    </source>
</evidence>
<organism evidence="10 11">
    <name type="scientific">Gigaspora margarita</name>
    <dbReference type="NCBI Taxonomy" id="4874"/>
    <lineage>
        <taxon>Eukaryota</taxon>
        <taxon>Fungi</taxon>
        <taxon>Fungi incertae sedis</taxon>
        <taxon>Mucoromycota</taxon>
        <taxon>Glomeromycotina</taxon>
        <taxon>Glomeromycetes</taxon>
        <taxon>Diversisporales</taxon>
        <taxon>Gigasporaceae</taxon>
        <taxon>Gigaspora</taxon>
    </lineage>
</organism>
<dbReference type="Gene3D" id="3.40.850.10">
    <property type="entry name" value="Kinesin motor domain"/>
    <property type="match status" value="1"/>
</dbReference>
<dbReference type="GO" id="GO:0003777">
    <property type="term" value="F:microtubule motor activity"/>
    <property type="evidence" value="ECO:0007669"/>
    <property type="project" value="InterPro"/>
</dbReference>